<sequence>MKNGSQHAVKAPMMTPNVIIALPSRLEDSLCFFFNKPEIAAPALVNDLRGFDNMWAEESPEERSLFLAWSEDLLLSSEKAVLAEALIILHRG</sequence>
<organism evidence="1 2">
    <name type="scientific">Dimorphilus gyrociliatus</name>
    <dbReference type="NCBI Taxonomy" id="2664684"/>
    <lineage>
        <taxon>Eukaryota</taxon>
        <taxon>Metazoa</taxon>
        <taxon>Spiralia</taxon>
        <taxon>Lophotrochozoa</taxon>
        <taxon>Annelida</taxon>
        <taxon>Polychaeta</taxon>
        <taxon>Polychaeta incertae sedis</taxon>
        <taxon>Dinophilidae</taxon>
        <taxon>Dimorphilus</taxon>
    </lineage>
</organism>
<reference evidence="1 2" key="1">
    <citation type="submission" date="2020-08" db="EMBL/GenBank/DDBJ databases">
        <authorList>
            <person name="Hejnol A."/>
        </authorList>
    </citation>
    <scope>NUCLEOTIDE SEQUENCE [LARGE SCALE GENOMIC DNA]</scope>
</reference>
<dbReference type="Proteomes" id="UP000549394">
    <property type="component" value="Unassembled WGS sequence"/>
</dbReference>
<protein>
    <submittedName>
        <fullName evidence="1">Uncharacterized protein</fullName>
    </submittedName>
</protein>
<proteinExistence type="predicted"/>
<evidence type="ECO:0000313" key="1">
    <source>
        <dbReference type="EMBL" id="CAD5126562.1"/>
    </source>
</evidence>
<name>A0A7I8WEF9_9ANNE</name>
<dbReference type="EMBL" id="CAJFCJ010000062">
    <property type="protein sequence ID" value="CAD5126562.1"/>
    <property type="molecule type" value="Genomic_DNA"/>
</dbReference>
<dbReference type="AlphaFoldDB" id="A0A7I8WEF9"/>
<comment type="caution">
    <text evidence="1">The sequence shown here is derived from an EMBL/GenBank/DDBJ whole genome shotgun (WGS) entry which is preliminary data.</text>
</comment>
<keyword evidence="2" id="KW-1185">Reference proteome</keyword>
<gene>
    <name evidence="1" type="ORF">DGYR_LOCUS13800</name>
</gene>
<evidence type="ECO:0000313" key="2">
    <source>
        <dbReference type="Proteomes" id="UP000549394"/>
    </source>
</evidence>
<accession>A0A7I8WEF9</accession>